<accession>A0A521D0D1</accession>
<dbReference type="OrthoDB" id="322299at2157"/>
<dbReference type="Pfam" id="PF00583">
    <property type="entry name" value="Acetyltransf_1"/>
    <property type="match status" value="1"/>
</dbReference>
<evidence type="ECO:0000259" key="1">
    <source>
        <dbReference type="PROSITE" id="PS51186"/>
    </source>
</evidence>
<keyword evidence="2" id="KW-0687">Ribonucleoprotein</keyword>
<dbReference type="RefSeq" id="WP_142986573.1">
    <property type="nucleotide sequence ID" value="NZ_FXTD01000005.1"/>
</dbReference>
<dbReference type="Proteomes" id="UP000319712">
    <property type="component" value="Unassembled WGS sequence"/>
</dbReference>
<dbReference type="PROSITE" id="PS51186">
    <property type="entry name" value="GNAT"/>
    <property type="match status" value="1"/>
</dbReference>
<dbReference type="InterPro" id="IPR016181">
    <property type="entry name" value="Acyl_CoA_acyltransferase"/>
</dbReference>
<protein>
    <submittedName>
        <fullName evidence="2">Ribosomal protein S18 acetylase RimI</fullName>
    </submittedName>
</protein>
<dbReference type="GO" id="GO:0016747">
    <property type="term" value="F:acyltransferase activity, transferring groups other than amino-acyl groups"/>
    <property type="evidence" value="ECO:0007669"/>
    <property type="project" value="InterPro"/>
</dbReference>
<name>A0A521D0D1_9EURY</name>
<dbReference type="EMBL" id="FXTD01000005">
    <property type="protein sequence ID" value="SMO65128.1"/>
    <property type="molecule type" value="Genomic_DNA"/>
</dbReference>
<organism evidence="2 3">
    <name type="scientific">Halorubrum cibi</name>
    <dbReference type="NCBI Taxonomy" id="413815"/>
    <lineage>
        <taxon>Archaea</taxon>
        <taxon>Methanobacteriati</taxon>
        <taxon>Methanobacteriota</taxon>
        <taxon>Stenosarchaea group</taxon>
        <taxon>Halobacteria</taxon>
        <taxon>Halobacteriales</taxon>
        <taxon>Haloferacaceae</taxon>
        <taxon>Halorubrum</taxon>
    </lineage>
</organism>
<gene>
    <name evidence="2" type="ORF">SAMN06264867_105254</name>
</gene>
<proteinExistence type="predicted"/>
<dbReference type="AlphaFoldDB" id="A0A521D0D1"/>
<dbReference type="CDD" id="cd04301">
    <property type="entry name" value="NAT_SF"/>
    <property type="match status" value="1"/>
</dbReference>
<dbReference type="InterPro" id="IPR000182">
    <property type="entry name" value="GNAT_dom"/>
</dbReference>
<sequence length="188" mass="20691">MPAGTWTLRPADADDRQAIRRLWAESFGPPDGEADRWLDLTIGDAPARCWVATAPAADVVGFLFAAEVDRRFLQSYLRDHPIVDSLPTRIALIHMLGVTSEWQSAGVATALVRQSLKWASERVSVMLAALWRRDDHVDSSGLSPKLGFTHVSTVEGFYHDRIYCPDCGTSCSCPAAIHVKSLTDEQPS</sequence>
<evidence type="ECO:0000313" key="3">
    <source>
        <dbReference type="Proteomes" id="UP000319712"/>
    </source>
</evidence>
<feature type="domain" description="N-acetyltransferase" evidence="1">
    <location>
        <begin position="6"/>
        <end position="174"/>
    </location>
</feature>
<keyword evidence="2" id="KW-0689">Ribosomal protein</keyword>
<keyword evidence="3" id="KW-1185">Reference proteome</keyword>
<dbReference type="GO" id="GO:0005840">
    <property type="term" value="C:ribosome"/>
    <property type="evidence" value="ECO:0007669"/>
    <property type="project" value="UniProtKB-KW"/>
</dbReference>
<evidence type="ECO:0000313" key="2">
    <source>
        <dbReference type="EMBL" id="SMO65128.1"/>
    </source>
</evidence>
<dbReference type="Gene3D" id="3.40.630.30">
    <property type="match status" value="1"/>
</dbReference>
<reference evidence="2 3" key="1">
    <citation type="submission" date="2017-05" db="EMBL/GenBank/DDBJ databases">
        <authorList>
            <person name="Varghese N."/>
            <person name="Submissions S."/>
        </authorList>
    </citation>
    <scope>NUCLEOTIDE SEQUENCE [LARGE SCALE GENOMIC DNA]</scope>
    <source>
        <strain evidence="2 3">DSM 19504</strain>
    </source>
</reference>
<dbReference type="SUPFAM" id="SSF55729">
    <property type="entry name" value="Acyl-CoA N-acyltransferases (Nat)"/>
    <property type="match status" value="1"/>
</dbReference>